<evidence type="ECO:0000256" key="4">
    <source>
        <dbReference type="ARBA" id="ARBA00022679"/>
    </source>
</evidence>
<dbReference type="PANTHER" id="PTHR43199:SF1">
    <property type="entry name" value="GLUTATHIONE HYDROLASE PROENZYME"/>
    <property type="match status" value="1"/>
</dbReference>
<gene>
    <name evidence="10" type="primary">ggt</name>
    <name evidence="10" type="ORF">C4F40_18765</name>
</gene>
<dbReference type="PROSITE" id="PS00462">
    <property type="entry name" value="G_GLU_TRANSPEPTIDASE"/>
    <property type="match status" value="1"/>
</dbReference>
<dbReference type="SUPFAM" id="SSF56235">
    <property type="entry name" value="N-terminal nucleophile aminohydrolases (Ntn hydrolases)"/>
    <property type="match status" value="1"/>
</dbReference>
<evidence type="ECO:0000256" key="1">
    <source>
        <dbReference type="ARBA" id="ARBA00001049"/>
    </source>
</evidence>
<evidence type="ECO:0000256" key="5">
    <source>
        <dbReference type="ARBA" id="ARBA00022801"/>
    </source>
</evidence>
<comment type="catalytic activity">
    <reaction evidence="8 9">
        <text>an N-terminal (5-L-glutamyl)-[peptide] + an alpha-amino acid = 5-L-glutamyl amino acid + an N-terminal L-alpha-aminoacyl-[peptide]</text>
        <dbReference type="Rhea" id="RHEA:23904"/>
        <dbReference type="Rhea" id="RHEA-COMP:9780"/>
        <dbReference type="Rhea" id="RHEA-COMP:9795"/>
        <dbReference type="ChEBI" id="CHEBI:77644"/>
        <dbReference type="ChEBI" id="CHEBI:78597"/>
        <dbReference type="ChEBI" id="CHEBI:78599"/>
        <dbReference type="ChEBI" id="CHEBI:78608"/>
        <dbReference type="EC" id="2.3.2.2"/>
    </reaction>
</comment>
<dbReference type="EC" id="2.3.2.2" evidence="9"/>
<comment type="pathway">
    <text evidence="9">Sulfur metabolism; glutathione metabolism.</text>
</comment>
<comment type="similarity">
    <text evidence="3 9">Belongs to the gamma-glutamyltransferase family.</text>
</comment>
<dbReference type="InterPro" id="IPR043137">
    <property type="entry name" value="GGT_ssub_C"/>
</dbReference>
<dbReference type="InterPro" id="IPR000101">
    <property type="entry name" value="GGT_peptidase"/>
</dbReference>
<keyword evidence="4 9" id="KW-0808">Transferase</keyword>
<dbReference type="EC" id="3.4.19.13" evidence="9"/>
<keyword evidence="5 9" id="KW-0378">Hydrolase</keyword>
<dbReference type="EMBL" id="PSKQ01000025">
    <property type="protein sequence ID" value="MBE8722765.1"/>
    <property type="molecule type" value="Genomic_DNA"/>
</dbReference>
<evidence type="ECO:0000256" key="8">
    <source>
        <dbReference type="ARBA" id="ARBA00047417"/>
    </source>
</evidence>
<dbReference type="Proteomes" id="UP000618319">
    <property type="component" value="Unassembled WGS sequence"/>
</dbReference>
<keyword evidence="9" id="KW-0317">Glutathione biosynthesis</keyword>
<comment type="caution">
    <text evidence="10">The sequence shown here is derived from an EMBL/GenBank/DDBJ whole genome shotgun (WGS) entry which is preliminary data.</text>
</comment>
<dbReference type="InterPro" id="IPR043138">
    <property type="entry name" value="GGT_lsub"/>
</dbReference>
<dbReference type="RefSeq" id="WP_196940922.1">
    <property type="nucleotide sequence ID" value="NZ_MU158692.1"/>
</dbReference>
<proteinExistence type="inferred from homology"/>
<dbReference type="Gene3D" id="1.10.246.130">
    <property type="match status" value="1"/>
</dbReference>
<evidence type="ECO:0000313" key="10">
    <source>
        <dbReference type="EMBL" id="MBE8722765.1"/>
    </source>
</evidence>
<comment type="subunit">
    <text evidence="9">This enzyme consists of two polypeptide chains, which are synthesized in precursor form from a single polypeptide.</text>
</comment>
<evidence type="ECO:0000313" key="11">
    <source>
        <dbReference type="Proteomes" id="UP000618319"/>
    </source>
</evidence>
<dbReference type="InterPro" id="IPR055262">
    <property type="entry name" value="GGT_CS"/>
</dbReference>
<keyword evidence="7 9" id="KW-0012">Acyltransferase</keyword>
<keyword evidence="6 9" id="KW-0865">Zymogen</keyword>
<dbReference type="InterPro" id="IPR051792">
    <property type="entry name" value="GGT_bact"/>
</dbReference>
<comment type="PTM">
    <text evidence="9">Cleaved by autocatalysis into a large and a small subunit.</text>
</comment>
<evidence type="ECO:0000256" key="7">
    <source>
        <dbReference type="ARBA" id="ARBA00023315"/>
    </source>
</evidence>
<dbReference type="PROSITE" id="PS51257">
    <property type="entry name" value="PROKAR_LIPOPROTEIN"/>
    <property type="match status" value="1"/>
</dbReference>
<sequence length="566" mass="61407">MKITWISLYIGCLFIGCSPQSKHHIDAYDYEIVKKVERQKAAVVSAHPLASEVGALVLKKGGNAVDAAIATQLALAVVYPNAGNLGGGGFMVLQTHEGDIATYDYRERAPGIASRDMYLNESGDADSTLSRDGHLASGVPGTVAGLFASHGDYGRLPMEELIQPAIDLAAKGFAITEREARGLNRTKSDFEKYNTVAPAFVKAQEWRAGDTLIQADLAHTLERMRDQGASGFYEGETADLLVAEMKRGGGIISHADMKGYQAVKREPILFDYKGYRIITMALPSSGGVMMQQMMGMLENYPIENYGYGSPKAVQLMTEIERRAYADRTEYMGDPDFVKVPVNELVDKAYLKQRMSDYDAAGPTPSTEVKSGLILEHEETTHLSVVDEEGNAVAVTTTLNGAYGSRVIVGGAGFILNNEMDDFSAKPGTPNKFGLLGTASNAIAPGKRMLSSMTPTIVSKDNKPYLVLGTPGGSTIITSVFQTLVNLLDFELSVEDAVNNPKFHHQWQPDVIYIERDFSPTVRASLEQIGYRFVERGPIGRTEVIRLTESGVEAVADKRGDDSAAGY</sequence>
<dbReference type="Gene3D" id="3.60.20.40">
    <property type="match status" value="1"/>
</dbReference>
<comment type="catalytic activity">
    <reaction evidence="1 9">
        <text>an S-substituted glutathione + H2O = an S-substituted L-cysteinylglycine + L-glutamate</text>
        <dbReference type="Rhea" id="RHEA:59468"/>
        <dbReference type="ChEBI" id="CHEBI:15377"/>
        <dbReference type="ChEBI" id="CHEBI:29985"/>
        <dbReference type="ChEBI" id="CHEBI:90779"/>
        <dbReference type="ChEBI" id="CHEBI:143103"/>
        <dbReference type="EC" id="3.4.19.13"/>
    </reaction>
</comment>
<name>A0ABR9TBM3_9SPHI</name>
<evidence type="ECO:0000256" key="2">
    <source>
        <dbReference type="ARBA" id="ARBA00001089"/>
    </source>
</evidence>
<protein>
    <recommendedName>
        <fullName evidence="9">Glutathione hydrolase proenzyme</fullName>
        <ecNumber evidence="9">2.3.2.2</ecNumber>
        <ecNumber evidence="9">3.4.19.13</ecNumber>
    </recommendedName>
    <component>
        <recommendedName>
            <fullName evidence="9">Glutathione hydrolase large chain</fullName>
        </recommendedName>
    </component>
    <component>
        <recommendedName>
            <fullName evidence="9">Glutathione hydrolase small chain</fullName>
        </recommendedName>
    </component>
</protein>
<evidence type="ECO:0000256" key="9">
    <source>
        <dbReference type="RuleBase" id="RU368036"/>
    </source>
</evidence>
<organism evidence="10 11">
    <name type="scientific">Sphingobacterium pedocola</name>
    <dbReference type="NCBI Taxonomy" id="2082722"/>
    <lineage>
        <taxon>Bacteria</taxon>
        <taxon>Pseudomonadati</taxon>
        <taxon>Bacteroidota</taxon>
        <taxon>Sphingobacteriia</taxon>
        <taxon>Sphingobacteriales</taxon>
        <taxon>Sphingobacteriaceae</taxon>
        <taxon>Sphingobacterium</taxon>
    </lineage>
</organism>
<comment type="catalytic activity">
    <reaction evidence="2 9">
        <text>glutathione + H2O = L-cysteinylglycine + L-glutamate</text>
        <dbReference type="Rhea" id="RHEA:28807"/>
        <dbReference type="ChEBI" id="CHEBI:15377"/>
        <dbReference type="ChEBI" id="CHEBI:29985"/>
        <dbReference type="ChEBI" id="CHEBI:57925"/>
        <dbReference type="ChEBI" id="CHEBI:61694"/>
        <dbReference type="EC" id="3.4.19.13"/>
    </reaction>
</comment>
<dbReference type="InterPro" id="IPR029055">
    <property type="entry name" value="Ntn_hydrolases_N"/>
</dbReference>
<evidence type="ECO:0000256" key="6">
    <source>
        <dbReference type="ARBA" id="ARBA00023145"/>
    </source>
</evidence>
<keyword evidence="11" id="KW-1185">Reference proteome</keyword>
<dbReference type="Pfam" id="PF01019">
    <property type="entry name" value="G_glu_transpept"/>
    <property type="match status" value="1"/>
</dbReference>
<dbReference type="PRINTS" id="PR01210">
    <property type="entry name" value="GGTRANSPTASE"/>
</dbReference>
<reference evidence="10 11" key="1">
    <citation type="submission" date="2018-02" db="EMBL/GenBank/DDBJ databases">
        <title>Sphingobacterium KA21.</title>
        <authorList>
            <person name="Vasarhelyi B.M."/>
            <person name="Deshmukh S."/>
            <person name="Balint B."/>
            <person name="Kukolya J."/>
        </authorList>
    </citation>
    <scope>NUCLEOTIDE SEQUENCE [LARGE SCALE GENOMIC DNA]</scope>
    <source>
        <strain evidence="10 11">Ka21</strain>
    </source>
</reference>
<evidence type="ECO:0000256" key="3">
    <source>
        <dbReference type="ARBA" id="ARBA00009381"/>
    </source>
</evidence>
<dbReference type="PANTHER" id="PTHR43199">
    <property type="entry name" value="GLUTATHIONE HYDROLASE"/>
    <property type="match status" value="1"/>
</dbReference>
<dbReference type="NCBIfam" id="TIGR00066">
    <property type="entry name" value="g_glut_trans"/>
    <property type="match status" value="1"/>
</dbReference>
<accession>A0ABR9TBM3</accession>